<dbReference type="PANTHER" id="PTHR35201:SF4">
    <property type="entry name" value="BETA-PINACENE SYNTHASE-RELATED"/>
    <property type="match status" value="1"/>
</dbReference>
<evidence type="ECO:0000256" key="3">
    <source>
        <dbReference type="ARBA" id="ARBA00022723"/>
    </source>
</evidence>
<evidence type="ECO:0000256" key="4">
    <source>
        <dbReference type="ARBA" id="ARBA00022842"/>
    </source>
</evidence>
<keyword evidence="5 6" id="KW-0456">Lyase</keyword>
<gene>
    <name evidence="7" type="ORF">A7U60_g5063</name>
</gene>
<evidence type="ECO:0000256" key="6">
    <source>
        <dbReference type="RuleBase" id="RU366034"/>
    </source>
</evidence>
<keyword evidence="8" id="KW-1185">Reference proteome</keyword>
<dbReference type="EMBL" id="LNZH02000188">
    <property type="protein sequence ID" value="OCB87741.1"/>
    <property type="molecule type" value="Genomic_DNA"/>
</dbReference>
<comment type="similarity">
    <text evidence="2 6">Belongs to the terpene synthase family.</text>
</comment>
<dbReference type="SMR" id="A0A9Q5HXH5"/>
<protein>
    <recommendedName>
        <fullName evidence="6">Terpene synthase</fullName>
        <ecNumber evidence="6">4.2.3.-</ecNumber>
    </recommendedName>
</protein>
<reference evidence="7" key="1">
    <citation type="submission" date="2016-06" db="EMBL/GenBank/DDBJ databases">
        <title>Draft Genome sequence of the fungus Inonotus baumii.</title>
        <authorList>
            <person name="Zhu H."/>
            <person name="Lin W."/>
        </authorList>
    </citation>
    <scope>NUCLEOTIDE SEQUENCE</scope>
    <source>
        <strain evidence="7">821</strain>
    </source>
</reference>
<keyword evidence="4 6" id="KW-0460">Magnesium</keyword>
<comment type="cofactor">
    <cofactor evidence="1 6">
        <name>Mg(2+)</name>
        <dbReference type="ChEBI" id="CHEBI:18420"/>
    </cofactor>
</comment>
<sequence>MANWPWPRVMNPYYEEVRAETTAWFHSFKAFSTRSQYAFDKGNFALLAALTYPKASKEHVRSACDLMNLFFVIDEYTDVEPQPVVREMVDIVIDALKNPHKPRPQGEIILGEITRQYWQSAIKLATPTAQRHFKESFSAYLESLVQQAEDRDNNTNHSIASYLKHRHENIGTRPSYAVLEFRLNLPDEVIYHPTIVKLSEHITELILLDNDITSYNKEQATGDDSYNILTVVMRELNLDLDRAMEWVAEYHAQVQAKFLNGRKQLPSWGADIDRQAEEYLDGLANWARGNVCWHFESGRYFGTKSLEVQQTRRVALLPKAVASVQDESLRRENVVVPLIEALECKA</sequence>
<evidence type="ECO:0000256" key="2">
    <source>
        <dbReference type="ARBA" id="ARBA00006333"/>
    </source>
</evidence>
<dbReference type="InterPro" id="IPR034686">
    <property type="entry name" value="Terpene_cyclase-like_2"/>
</dbReference>
<name>A0A9Q5HXH5_SANBA</name>
<dbReference type="SFLD" id="SFLDG01020">
    <property type="entry name" value="Terpene_Cyclase_Like_2"/>
    <property type="match status" value="1"/>
</dbReference>
<dbReference type="InterPro" id="IPR008949">
    <property type="entry name" value="Isoprenoid_synthase_dom_sf"/>
</dbReference>
<dbReference type="EC" id="4.2.3.-" evidence="6"/>
<keyword evidence="3 6" id="KW-0479">Metal-binding</keyword>
<proteinExistence type="inferred from homology"/>
<dbReference type="SUPFAM" id="SSF48576">
    <property type="entry name" value="Terpenoid synthases"/>
    <property type="match status" value="1"/>
</dbReference>
<evidence type="ECO:0000313" key="7">
    <source>
        <dbReference type="EMBL" id="OCB87741.1"/>
    </source>
</evidence>
<evidence type="ECO:0000256" key="1">
    <source>
        <dbReference type="ARBA" id="ARBA00001946"/>
    </source>
</evidence>
<dbReference type="OrthoDB" id="6486656at2759"/>
<accession>A0A9Q5HXH5</accession>
<organism evidence="7 8">
    <name type="scientific">Sanghuangporus baumii</name>
    <name type="common">Phellinus baumii</name>
    <dbReference type="NCBI Taxonomy" id="108892"/>
    <lineage>
        <taxon>Eukaryota</taxon>
        <taxon>Fungi</taxon>
        <taxon>Dikarya</taxon>
        <taxon>Basidiomycota</taxon>
        <taxon>Agaricomycotina</taxon>
        <taxon>Agaricomycetes</taxon>
        <taxon>Hymenochaetales</taxon>
        <taxon>Hymenochaetaceae</taxon>
        <taxon>Sanghuangporus</taxon>
    </lineage>
</organism>
<dbReference type="GO" id="GO:0010333">
    <property type="term" value="F:terpene synthase activity"/>
    <property type="evidence" value="ECO:0007669"/>
    <property type="project" value="InterPro"/>
</dbReference>
<dbReference type="GO" id="GO:0046872">
    <property type="term" value="F:metal ion binding"/>
    <property type="evidence" value="ECO:0007669"/>
    <property type="project" value="UniProtKB-KW"/>
</dbReference>
<evidence type="ECO:0000256" key="5">
    <source>
        <dbReference type="ARBA" id="ARBA00023239"/>
    </source>
</evidence>
<dbReference type="SFLD" id="SFLDS00005">
    <property type="entry name" value="Isoprenoid_Synthase_Type_I"/>
    <property type="match status" value="1"/>
</dbReference>
<dbReference type="PANTHER" id="PTHR35201">
    <property type="entry name" value="TERPENE SYNTHASE"/>
    <property type="match status" value="1"/>
</dbReference>
<dbReference type="Proteomes" id="UP000757232">
    <property type="component" value="Unassembled WGS sequence"/>
</dbReference>
<dbReference type="Gene3D" id="1.10.600.10">
    <property type="entry name" value="Farnesyl Diphosphate Synthase"/>
    <property type="match status" value="1"/>
</dbReference>
<dbReference type="Pfam" id="PF19086">
    <property type="entry name" value="Terpene_syn_C_2"/>
    <property type="match status" value="1"/>
</dbReference>
<dbReference type="GO" id="GO:0008299">
    <property type="term" value="P:isoprenoid biosynthetic process"/>
    <property type="evidence" value="ECO:0007669"/>
    <property type="project" value="UniProtKB-ARBA"/>
</dbReference>
<evidence type="ECO:0000313" key="8">
    <source>
        <dbReference type="Proteomes" id="UP000757232"/>
    </source>
</evidence>
<comment type="caution">
    <text evidence="7">The sequence shown here is derived from an EMBL/GenBank/DDBJ whole genome shotgun (WGS) entry which is preliminary data.</text>
</comment>
<dbReference type="AlphaFoldDB" id="A0A9Q5HXH5"/>